<organism evidence="10 11">
    <name type="scientific">Platysternon megacephalum</name>
    <name type="common">big-headed turtle</name>
    <dbReference type="NCBI Taxonomy" id="55544"/>
    <lineage>
        <taxon>Eukaryota</taxon>
        <taxon>Metazoa</taxon>
        <taxon>Chordata</taxon>
        <taxon>Craniata</taxon>
        <taxon>Vertebrata</taxon>
        <taxon>Euteleostomi</taxon>
        <taxon>Archelosauria</taxon>
        <taxon>Testudinata</taxon>
        <taxon>Testudines</taxon>
        <taxon>Cryptodira</taxon>
        <taxon>Durocryptodira</taxon>
        <taxon>Testudinoidea</taxon>
        <taxon>Platysternidae</taxon>
        <taxon>Platysternon</taxon>
    </lineage>
</organism>
<evidence type="ECO:0000256" key="6">
    <source>
        <dbReference type="ARBA" id="ARBA00035661"/>
    </source>
</evidence>
<comment type="subcellular location">
    <subcellularLocation>
        <location evidence="1">Cytoplasm</location>
        <location evidence="1">Cytoskeleton</location>
        <location evidence="1">Cilium axoneme</location>
    </subcellularLocation>
</comment>
<evidence type="ECO:0000256" key="7">
    <source>
        <dbReference type="ARBA" id="ARBA00041163"/>
    </source>
</evidence>
<dbReference type="PANTHER" id="PTHR22146">
    <property type="entry name" value="CAT EYE SYNDROME CRITICAL REGION PROTEIN 6"/>
    <property type="match status" value="1"/>
</dbReference>
<evidence type="ECO:0000313" key="10">
    <source>
        <dbReference type="EMBL" id="TFK01762.1"/>
    </source>
</evidence>
<dbReference type="GO" id="GO:0005930">
    <property type="term" value="C:axoneme"/>
    <property type="evidence" value="ECO:0007669"/>
    <property type="project" value="UniProtKB-SubCell"/>
</dbReference>
<comment type="similarity">
    <text evidence="6">Belongs to the CIMIP2 family.</text>
</comment>
<evidence type="ECO:0000256" key="2">
    <source>
        <dbReference type="ARBA" id="ARBA00022490"/>
    </source>
</evidence>
<evidence type="ECO:0000256" key="4">
    <source>
        <dbReference type="ARBA" id="ARBA00023273"/>
    </source>
</evidence>
<dbReference type="AlphaFoldDB" id="A0A4D9E0F1"/>
<dbReference type="STRING" id="55544.A0A4D9E0F1"/>
<keyword evidence="11" id="KW-1185">Reference proteome</keyword>
<dbReference type="Proteomes" id="UP000297703">
    <property type="component" value="Unassembled WGS sequence"/>
</dbReference>
<evidence type="ECO:0000259" key="9">
    <source>
        <dbReference type="Pfam" id="PF10629"/>
    </source>
</evidence>
<comment type="caution">
    <text evidence="10">The sequence shown here is derived from an EMBL/GenBank/DDBJ whole genome shotgun (WGS) entry which is preliminary data.</text>
</comment>
<protein>
    <recommendedName>
        <fullName evidence="7">Ciliary microtubule inner protein 2B</fullName>
    </recommendedName>
</protein>
<feature type="domain" description="Ciliary microtubule inner protein 2A-C-like" evidence="9">
    <location>
        <begin position="96"/>
        <end position="120"/>
    </location>
</feature>
<feature type="region of interest" description="Disordered" evidence="8">
    <location>
        <begin position="1"/>
        <end position="63"/>
    </location>
</feature>
<keyword evidence="4" id="KW-0966">Cell projection</keyword>
<accession>A0A4D9E0F1</accession>
<dbReference type="PANTHER" id="PTHR22146:SF8">
    <property type="entry name" value="PROTEIN FAM166B"/>
    <property type="match status" value="1"/>
</dbReference>
<sequence length="372" mass="39046">MAIGPEPRPSSAGPKPPGQAAGSWGRCSPAPHGKGAPVPGGPEPGRAPWAAPRSGPACPSHRGAGAVPGLLRLTPPAAPMAAAFAPKLGRSLASPDPHHGPGYAGYCPRYKFSLGQTYGQLLSSPEVAGSSQLVLQPARWPCAGAQPVGQAEELLGMRPACWGAGAHLLGCCMIPGYTGFIPRAQNLFAKTYSEICKEARSDFARQQLRAAGKEQELQNAGRLPQGTKGKLLTAKYRTPVPAGSAAAAPYVSPFAFQPQGSPYSMEDNNPHKCFISGFTGFVPRARFLIGAGYPLTTHRALVEFGQTRGSRPEAAKGSPVLPPLLKSYPMDMGLLPHYAGYVPGYKFQFGHTYGELTHNALGLSTLEKQMSD</sequence>
<dbReference type="Pfam" id="PF10629">
    <property type="entry name" value="CMI2B-like"/>
    <property type="match status" value="2"/>
</dbReference>
<dbReference type="GO" id="GO:0015630">
    <property type="term" value="C:microtubule cytoskeleton"/>
    <property type="evidence" value="ECO:0007669"/>
    <property type="project" value="UniProtKB-ARBA"/>
</dbReference>
<gene>
    <name evidence="10" type="ORF">DR999_PMT15979</name>
</gene>
<evidence type="ECO:0000313" key="11">
    <source>
        <dbReference type="Proteomes" id="UP000297703"/>
    </source>
</evidence>
<name>A0A4D9E0F1_9SAUR</name>
<keyword evidence="2" id="KW-0963">Cytoplasm</keyword>
<dbReference type="EMBL" id="QXTE01000213">
    <property type="protein sequence ID" value="TFK01762.1"/>
    <property type="molecule type" value="Genomic_DNA"/>
</dbReference>
<dbReference type="OrthoDB" id="2019884at2759"/>
<comment type="function">
    <text evidence="5">Microtubule inner protein (MIP) part of the dynein-decorated doublet microtubules (DMTs) in cilia axoneme, which is required for motile cilia beating.</text>
</comment>
<proteinExistence type="inferred from homology"/>
<feature type="domain" description="Ciliary microtubule inner protein 2A-C-like" evidence="9">
    <location>
        <begin position="333"/>
        <end position="361"/>
    </location>
</feature>
<reference evidence="10 11" key="2">
    <citation type="submission" date="2019-04" db="EMBL/GenBank/DDBJ databases">
        <title>The genome sequence of big-headed turtle.</title>
        <authorList>
            <person name="Gong S."/>
        </authorList>
    </citation>
    <scope>NUCLEOTIDE SEQUENCE [LARGE SCALE GENOMIC DNA]</scope>
    <source>
        <strain evidence="10">DO16091913</strain>
        <tissue evidence="10">Muscle</tissue>
    </source>
</reference>
<keyword evidence="3" id="KW-0206">Cytoskeleton</keyword>
<reference evidence="10 11" key="1">
    <citation type="submission" date="2019-04" db="EMBL/GenBank/DDBJ databases">
        <title>Draft genome of the big-headed turtle Platysternon megacephalum.</title>
        <authorList>
            <person name="Gong S."/>
        </authorList>
    </citation>
    <scope>NUCLEOTIDE SEQUENCE [LARGE SCALE GENOMIC DNA]</scope>
    <source>
        <strain evidence="10">DO16091913</strain>
        <tissue evidence="10">Muscle</tissue>
    </source>
</reference>
<evidence type="ECO:0000256" key="8">
    <source>
        <dbReference type="SAM" id="MobiDB-lite"/>
    </source>
</evidence>
<evidence type="ECO:0000256" key="1">
    <source>
        <dbReference type="ARBA" id="ARBA00004430"/>
    </source>
</evidence>
<dbReference type="InterPro" id="IPR018902">
    <property type="entry name" value="CMI2A-C-like_dom"/>
</dbReference>
<evidence type="ECO:0000256" key="5">
    <source>
        <dbReference type="ARBA" id="ARBA00035003"/>
    </source>
</evidence>
<evidence type="ECO:0000256" key="3">
    <source>
        <dbReference type="ARBA" id="ARBA00023212"/>
    </source>
</evidence>